<dbReference type="OrthoDB" id="1418210at2"/>
<keyword evidence="2" id="KW-1185">Reference proteome</keyword>
<gene>
    <name evidence="1" type="ORF">EWE74_09195</name>
</gene>
<dbReference type="AlphaFoldDB" id="A0A4Q6XRK5"/>
<dbReference type="EMBL" id="SGIT01000002">
    <property type="protein sequence ID" value="RZF59349.1"/>
    <property type="molecule type" value="Genomic_DNA"/>
</dbReference>
<sequence length="302" mass="34859">MRGFQMGLLLLIGIPLCSIGQSKEMALADLKSLLYSEKEWVKVHVAEFLLWENCYLDEVRVEFLEEEEQYGHVPKYRIGIWRVLVQSATDEKNKQYWIDKIMAAYRNAEGEDRLHAIETLAKLQVGVVQDLPAGLESSFRLYSLWNYALGSEGKKQTVKNMLIRDLVSNKLPELEMHVTSFILRYIGPLAENEYVQLKTWMQTKDLNTALRSNLLATLLIAYPENQPVNEQSELKKELFAMFRDAEAIPHVTMALAQKSDDNDQKMVSDMYETMRNIKSGNYNSDFHAMAAYMVLKRGEDDE</sequence>
<organism evidence="1 2">
    <name type="scientific">Sphingobacterium corticibacterium</name>
    <dbReference type="NCBI Taxonomy" id="2484746"/>
    <lineage>
        <taxon>Bacteria</taxon>
        <taxon>Pseudomonadati</taxon>
        <taxon>Bacteroidota</taxon>
        <taxon>Sphingobacteriia</taxon>
        <taxon>Sphingobacteriales</taxon>
        <taxon>Sphingobacteriaceae</taxon>
        <taxon>Sphingobacterium</taxon>
    </lineage>
</organism>
<proteinExistence type="predicted"/>
<evidence type="ECO:0000313" key="2">
    <source>
        <dbReference type="Proteomes" id="UP000292855"/>
    </source>
</evidence>
<reference evidence="1 2" key="1">
    <citation type="submission" date="2019-02" db="EMBL/GenBank/DDBJ databases">
        <authorList>
            <person name="Li Y."/>
        </authorList>
    </citation>
    <scope>NUCLEOTIDE SEQUENCE [LARGE SCALE GENOMIC DNA]</scope>
    <source>
        <strain evidence="1 2">30C10-4-7</strain>
    </source>
</reference>
<name>A0A4Q6XRK5_9SPHI</name>
<protein>
    <submittedName>
        <fullName evidence="1">Uncharacterized protein</fullName>
    </submittedName>
</protein>
<evidence type="ECO:0000313" key="1">
    <source>
        <dbReference type="EMBL" id="RZF59349.1"/>
    </source>
</evidence>
<dbReference type="RefSeq" id="WP_130141271.1">
    <property type="nucleotide sequence ID" value="NZ_SGIT01000002.1"/>
</dbReference>
<comment type="caution">
    <text evidence="1">The sequence shown here is derived from an EMBL/GenBank/DDBJ whole genome shotgun (WGS) entry which is preliminary data.</text>
</comment>
<dbReference type="Proteomes" id="UP000292855">
    <property type="component" value="Unassembled WGS sequence"/>
</dbReference>
<accession>A0A4Q6XRK5</accession>